<keyword evidence="4" id="KW-1185">Reference proteome</keyword>
<dbReference type="GO" id="GO:0016020">
    <property type="term" value="C:membrane"/>
    <property type="evidence" value="ECO:0007669"/>
    <property type="project" value="InterPro"/>
</dbReference>
<reference evidence="3" key="1">
    <citation type="submission" date="2022-07" db="EMBL/GenBank/DDBJ databases">
        <title>Genome Sequence of Xylaria arbuscula.</title>
        <authorList>
            <person name="Buettner E."/>
        </authorList>
    </citation>
    <scope>NUCLEOTIDE SEQUENCE</scope>
    <source>
        <strain evidence="3">VT107</strain>
    </source>
</reference>
<keyword evidence="2" id="KW-0812">Transmembrane</keyword>
<evidence type="ECO:0000256" key="2">
    <source>
        <dbReference type="SAM" id="Phobius"/>
    </source>
</evidence>
<protein>
    <submittedName>
        <fullName evidence="3">Uncharacterized protein</fullName>
    </submittedName>
</protein>
<feature type="transmembrane region" description="Helical" evidence="2">
    <location>
        <begin position="209"/>
        <end position="229"/>
    </location>
</feature>
<keyword evidence="2" id="KW-0472">Membrane</keyword>
<name>A0A9W8TK41_9PEZI</name>
<dbReference type="Proteomes" id="UP001148614">
    <property type="component" value="Unassembled WGS sequence"/>
</dbReference>
<evidence type="ECO:0000256" key="1">
    <source>
        <dbReference type="SAM" id="MobiDB-lite"/>
    </source>
</evidence>
<dbReference type="EMBL" id="JANPWZ010001145">
    <property type="protein sequence ID" value="KAJ3568349.1"/>
    <property type="molecule type" value="Genomic_DNA"/>
</dbReference>
<evidence type="ECO:0000313" key="4">
    <source>
        <dbReference type="Proteomes" id="UP001148614"/>
    </source>
</evidence>
<gene>
    <name evidence="3" type="ORF">NPX13_g6452</name>
</gene>
<organism evidence="3 4">
    <name type="scientific">Xylaria arbuscula</name>
    <dbReference type="NCBI Taxonomy" id="114810"/>
    <lineage>
        <taxon>Eukaryota</taxon>
        <taxon>Fungi</taxon>
        <taxon>Dikarya</taxon>
        <taxon>Ascomycota</taxon>
        <taxon>Pezizomycotina</taxon>
        <taxon>Sordariomycetes</taxon>
        <taxon>Xylariomycetidae</taxon>
        <taxon>Xylariales</taxon>
        <taxon>Xylariaceae</taxon>
        <taxon>Xylaria</taxon>
    </lineage>
</organism>
<dbReference type="Pfam" id="PF12351">
    <property type="entry name" value="Fig1"/>
    <property type="match status" value="1"/>
</dbReference>
<dbReference type="AlphaFoldDB" id="A0A9W8TK41"/>
<evidence type="ECO:0000313" key="3">
    <source>
        <dbReference type="EMBL" id="KAJ3568349.1"/>
    </source>
</evidence>
<sequence length="277" mass="29450">MKKRNMFVNLDFRLGAYFLSGVIILFYALALTGCLSVSPGIPNIFLVNIHSTGVNTTQVRVGYFGICVKTTNHLECLSAVGRNNKSITEYLSNNAIKVSSDIRDLVSVGLTIQGKIFPCLVAAAGVFFVVGLVALILLKRSFKKPNLNKPLQSKLFRAATMLFGAAATGLALASAVATTQTANALSFAASSTVIGNGKRHLSPGVALQVLQWLVVAFSVLFHLSLGSMFKIEGHVKAVGTLPLPGAMAPPISSTPYAPRPQAHANHSDDDYESDQDS</sequence>
<accession>A0A9W8TK41</accession>
<feature type="transmembrane region" description="Helical" evidence="2">
    <location>
        <begin position="12"/>
        <end position="30"/>
    </location>
</feature>
<feature type="transmembrane region" description="Helical" evidence="2">
    <location>
        <begin position="158"/>
        <end position="177"/>
    </location>
</feature>
<dbReference type="PROSITE" id="PS51257">
    <property type="entry name" value="PROKAR_LIPOPROTEIN"/>
    <property type="match status" value="1"/>
</dbReference>
<feature type="region of interest" description="Disordered" evidence="1">
    <location>
        <begin position="250"/>
        <end position="277"/>
    </location>
</feature>
<feature type="transmembrane region" description="Helical" evidence="2">
    <location>
        <begin position="115"/>
        <end position="138"/>
    </location>
</feature>
<dbReference type="InterPro" id="IPR033481">
    <property type="entry name" value="Dni1/Fig1"/>
</dbReference>
<comment type="caution">
    <text evidence="3">The sequence shown here is derived from an EMBL/GenBank/DDBJ whole genome shotgun (WGS) entry which is preliminary data.</text>
</comment>
<keyword evidence="2" id="KW-1133">Transmembrane helix</keyword>
<dbReference type="VEuPathDB" id="FungiDB:F4678DRAFT_477910"/>
<proteinExistence type="predicted"/>